<dbReference type="AlphaFoldDB" id="A0A0K8MFX0"/>
<reference evidence="4 5" key="1">
    <citation type="submission" date="2015-03" db="EMBL/GenBank/DDBJ databases">
        <title>Caedibacter varicaedens, whole genome shotgun sequence.</title>
        <authorList>
            <person name="Suzuki H."/>
            <person name="Dapper A.L."/>
            <person name="Gibson A.K."/>
            <person name="Jackson C."/>
            <person name="Lee H."/>
            <person name="Pejaver V.R."/>
            <person name="Doak T."/>
            <person name="Lynch M."/>
        </authorList>
    </citation>
    <scope>NUCLEOTIDE SEQUENCE [LARGE SCALE GENOMIC DNA]</scope>
</reference>
<keyword evidence="2" id="KW-0067">ATP-binding</keyword>
<keyword evidence="1" id="KW-0547">Nucleotide-binding</keyword>
<accession>A0A0K8MFX0</accession>
<sequence length="406" mass="45637">MTVQELHTTGLLFACVCDQETEEVMRLVPVQNYDLKYEGIVGGIKEAIKYLKSNRSPRILIIDLSQSDLPINDIASLSEVCEPGVEVIAIGTRNDVGIFRELVKLGIRDYLVKPLTTTHIIRSIENIVLRNKVTQTTSSFSKFGKIVSFIGTHGGAGVTTLAVNCAWLMSEKHSRRISLIDPDLQLGTISQFLDLEISASLQEILEAPERIDDSLIDRFMTQYSPHLMVMCGQTSLEESQTINPEVFDPIIQSMLGNFHYTIFDLPRSFSNGINLHILGNSNIIVLVTDLSIVGLKDSHRYLEIFKRHRTTDQQVFIIVNKQGEYHAGEIEMEDFEKALNHKIDLVIPFNSHQPLQALTKGIPFVSQETSSALTDSLIQLTDKIMGRETTPKTSIKKLFNLFSFKK</sequence>
<evidence type="ECO:0000313" key="4">
    <source>
        <dbReference type="EMBL" id="GAO98789.1"/>
    </source>
</evidence>
<evidence type="ECO:0000313" key="5">
    <source>
        <dbReference type="Proteomes" id="UP000036771"/>
    </source>
</evidence>
<dbReference type="EMBL" id="BBVC01000092">
    <property type="protein sequence ID" value="GAO98789.1"/>
    <property type="molecule type" value="Genomic_DNA"/>
</dbReference>
<feature type="domain" description="AAA" evidence="3">
    <location>
        <begin position="145"/>
        <end position="307"/>
    </location>
</feature>
<dbReference type="Gene3D" id="3.40.50.2300">
    <property type="match status" value="1"/>
</dbReference>
<evidence type="ECO:0000256" key="2">
    <source>
        <dbReference type="ARBA" id="ARBA00022840"/>
    </source>
</evidence>
<dbReference type="Gene3D" id="3.40.50.300">
    <property type="entry name" value="P-loop containing nucleotide triphosphate hydrolases"/>
    <property type="match status" value="1"/>
</dbReference>
<dbReference type="InterPro" id="IPR025669">
    <property type="entry name" value="AAA_dom"/>
</dbReference>
<dbReference type="Pfam" id="PF13614">
    <property type="entry name" value="AAA_31"/>
    <property type="match status" value="1"/>
</dbReference>
<dbReference type="InterPro" id="IPR011006">
    <property type="entry name" value="CheY-like_superfamily"/>
</dbReference>
<dbReference type="PANTHER" id="PTHR43384">
    <property type="entry name" value="SEPTUM SITE-DETERMINING PROTEIN MIND HOMOLOG, CHLOROPLASTIC-RELATED"/>
    <property type="match status" value="1"/>
</dbReference>
<dbReference type="GO" id="GO:0005829">
    <property type="term" value="C:cytosol"/>
    <property type="evidence" value="ECO:0007669"/>
    <property type="project" value="TreeGrafter"/>
</dbReference>
<organism evidence="4 5">
    <name type="scientific">Caedimonas varicaedens</name>
    <dbReference type="NCBI Taxonomy" id="1629334"/>
    <lineage>
        <taxon>Bacteria</taxon>
        <taxon>Pseudomonadati</taxon>
        <taxon>Pseudomonadota</taxon>
        <taxon>Alphaproteobacteria</taxon>
        <taxon>Holosporales</taxon>
        <taxon>Caedimonadaceae</taxon>
        <taxon>Caedimonas</taxon>
    </lineage>
</organism>
<gene>
    <name evidence="4" type="ORF">Cva_01458</name>
</gene>
<dbReference type="PANTHER" id="PTHR43384:SF6">
    <property type="entry name" value="SEPTUM SITE-DETERMINING PROTEIN MIND HOMOLOG, CHLOROPLASTIC"/>
    <property type="match status" value="1"/>
</dbReference>
<protein>
    <submittedName>
        <fullName evidence="4">CobQ/CobB/MinD/ParA nucleotide binding domain protein</fullName>
    </submittedName>
</protein>
<dbReference type="OrthoDB" id="9783172at2"/>
<dbReference type="InterPro" id="IPR027417">
    <property type="entry name" value="P-loop_NTPase"/>
</dbReference>
<dbReference type="InterPro" id="IPR050625">
    <property type="entry name" value="ParA/MinD_ATPase"/>
</dbReference>
<keyword evidence="5" id="KW-1185">Reference proteome</keyword>
<name>A0A0K8MFX0_9PROT</name>
<dbReference type="GO" id="GO:0009898">
    <property type="term" value="C:cytoplasmic side of plasma membrane"/>
    <property type="evidence" value="ECO:0007669"/>
    <property type="project" value="TreeGrafter"/>
</dbReference>
<comment type="caution">
    <text evidence="4">The sequence shown here is derived from an EMBL/GenBank/DDBJ whole genome shotgun (WGS) entry which is preliminary data.</text>
</comment>
<evidence type="ECO:0000259" key="3">
    <source>
        <dbReference type="Pfam" id="PF13614"/>
    </source>
</evidence>
<dbReference type="GO" id="GO:0051782">
    <property type="term" value="P:negative regulation of cell division"/>
    <property type="evidence" value="ECO:0007669"/>
    <property type="project" value="TreeGrafter"/>
</dbReference>
<dbReference type="GO" id="GO:0005524">
    <property type="term" value="F:ATP binding"/>
    <property type="evidence" value="ECO:0007669"/>
    <property type="project" value="UniProtKB-KW"/>
</dbReference>
<dbReference type="STRING" id="1629334.Cva_01458"/>
<dbReference type="Proteomes" id="UP000036771">
    <property type="component" value="Unassembled WGS sequence"/>
</dbReference>
<dbReference type="SUPFAM" id="SSF52172">
    <property type="entry name" value="CheY-like"/>
    <property type="match status" value="1"/>
</dbReference>
<dbReference type="GO" id="GO:0016887">
    <property type="term" value="F:ATP hydrolysis activity"/>
    <property type="evidence" value="ECO:0007669"/>
    <property type="project" value="TreeGrafter"/>
</dbReference>
<evidence type="ECO:0000256" key="1">
    <source>
        <dbReference type="ARBA" id="ARBA00022741"/>
    </source>
</evidence>
<proteinExistence type="predicted"/>
<dbReference type="SUPFAM" id="SSF52540">
    <property type="entry name" value="P-loop containing nucleoside triphosphate hydrolases"/>
    <property type="match status" value="1"/>
</dbReference>